<name>A0A4Y1RHI5_PRUDU</name>
<dbReference type="EMBL" id="AP019301">
    <property type="protein sequence ID" value="BBH03742.1"/>
    <property type="molecule type" value="Genomic_DNA"/>
</dbReference>
<reference evidence="3" key="1">
    <citation type="journal article" date="2019" name="Science">
        <title>Mutation of a bHLH transcription factor allowed almond domestication.</title>
        <authorList>
            <person name="Sanchez-Perez R."/>
            <person name="Pavan S."/>
            <person name="Mazzeo R."/>
            <person name="Moldovan C."/>
            <person name="Aiese Cigliano R."/>
            <person name="Del Cueto J."/>
            <person name="Ricciardi F."/>
            <person name="Lotti C."/>
            <person name="Ricciardi L."/>
            <person name="Dicenta F."/>
            <person name="Lopez-Marques R.L."/>
            <person name="Lindberg Moller B."/>
        </authorList>
    </citation>
    <scope>NUCLEOTIDE SEQUENCE</scope>
</reference>
<evidence type="ECO:0000313" key="3">
    <source>
        <dbReference type="EMBL" id="BBH03742.1"/>
    </source>
</evidence>
<keyword evidence="1" id="KW-0407">Ion channel</keyword>
<keyword evidence="2" id="KW-0472">Membrane</keyword>
<evidence type="ECO:0000256" key="1">
    <source>
        <dbReference type="ARBA" id="ARBA00023303"/>
    </source>
</evidence>
<organism evidence="3">
    <name type="scientific">Prunus dulcis</name>
    <name type="common">Almond</name>
    <name type="synonym">Amygdalus dulcis</name>
    <dbReference type="NCBI Taxonomy" id="3755"/>
    <lineage>
        <taxon>Eukaryota</taxon>
        <taxon>Viridiplantae</taxon>
        <taxon>Streptophyta</taxon>
        <taxon>Embryophyta</taxon>
        <taxon>Tracheophyta</taxon>
        <taxon>Spermatophyta</taxon>
        <taxon>Magnoliopsida</taxon>
        <taxon>eudicotyledons</taxon>
        <taxon>Gunneridae</taxon>
        <taxon>Pentapetalae</taxon>
        <taxon>rosids</taxon>
        <taxon>fabids</taxon>
        <taxon>Rosales</taxon>
        <taxon>Rosaceae</taxon>
        <taxon>Amygdaloideae</taxon>
        <taxon>Amygdaleae</taxon>
        <taxon>Prunus</taxon>
    </lineage>
</organism>
<evidence type="ECO:0000256" key="2">
    <source>
        <dbReference type="SAM" id="Phobius"/>
    </source>
</evidence>
<feature type="transmembrane region" description="Helical" evidence="2">
    <location>
        <begin position="71"/>
        <end position="89"/>
    </location>
</feature>
<dbReference type="GO" id="GO:0034220">
    <property type="term" value="P:monoatomic ion transmembrane transport"/>
    <property type="evidence" value="ECO:0007669"/>
    <property type="project" value="UniProtKB-KW"/>
</dbReference>
<keyword evidence="1" id="KW-0406">Ion transport</keyword>
<accession>A0A4Y1RHI5</accession>
<dbReference type="PANTHER" id="PTHR45651">
    <property type="entry name" value="CYCLIC NUCLEOTIDE-GATED ION CHANNEL 15-RELATED-RELATED"/>
    <property type="match status" value="1"/>
</dbReference>
<dbReference type="GO" id="GO:0016020">
    <property type="term" value="C:membrane"/>
    <property type="evidence" value="ECO:0007669"/>
    <property type="project" value="UniProtKB-SubCell"/>
</dbReference>
<protein>
    <submittedName>
        <fullName evidence="3">Cyclic nucleotide gated channel 1</fullName>
    </submittedName>
</protein>
<gene>
    <name evidence="3" type="ORF">Prudu_014692</name>
</gene>
<proteinExistence type="predicted"/>
<dbReference type="AlphaFoldDB" id="A0A4Y1RHI5"/>
<keyword evidence="2" id="KW-0812">Transmembrane</keyword>
<sequence>MIMANPKGEIHLDMENSEEKPATASVQRSISIGIVQHWKKKSDRTKLRNNIVGHEQNHAQPNRFFPKWNTVFLVSCVLAVSLDPLFFYIPIVNEDMKCLKMDKRLKAVSLALRSLTDLFYIADLMHRILAITKSVNSRNTTQIYILLDILAVLPFHRSHFKIILAEK</sequence>
<dbReference type="PANTHER" id="PTHR45651:SF68">
    <property type="entry name" value="ION TRANSPORT DOMAIN-CONTAINING PROTEIN"/>
    <property type="match status" value="1"/>
</dbReference>
<keyword evidence="2" id="KW-1133">Transmembrane helix</keyword>
<keyword evidence="1" id="KW-0813">Transport</keyword>